<dbReference type="Gene3D" id="3.40.50.2300">
    <property type="match status" value="1"/>
</dbReference>
<dbReference type="InterPro" id="IPR000792">
    <property type="entry name" value="Tscrpt_reg_LuxR_C"/>
</dbReference>
<feature type="domain" description="HTH luxR-type" evidence="4">
    <location>
        <begin position="191"/>
        <end position="256"/>
    </location>
</feature>
<accession>A0AAW5PI89</accession>
<dbReference type="GO" id="GO:0006355">
    <property type="term" value="P:regulation of DNA-templated transcription"/>
    <property type="evidence" value="ECO:0007669"/>
    <property type="project" value="InterPro"/>
</dbReference>
<dbReference type="Proteomes" id="UP001320691">
    <property type="component" value="Unassembled WGS sequence"/>
</dbReference>
<dbReference type="InterPro" id="IPR011006">
    <property type="entry name" value="CheY-like_superfamily"/>
</dbReference>
<sequence length="258" mass="27807">MGSRFLFRAGYGSGAHLFRTHFPLMQRSGNVNATHLNPPPMFSDKRVMLLDDHPVLLHGLEVVLASAHGLEVVGSFQTAGDFIAALAADPAGVDVGIVDYSLGPDDVDCRNLLMALRRRHPQLPVLVLSAQHNAPTVMAALKAGARGFLPKSATAAEIVRVVEALHQGRLHVAADMMHMLTDGIAELPSPGEDSCASLSPREREVLLAVLDGFTVDEIAEQFGRAANTISAQKRAGYRKLGVRSNGELFKLRHLLDLE</sequence>
<dbReference type="RefSeq" id="WP_259260848.1">
    <property type="nucleotide sequence ID" value="NZ_JANUEK010000005.1"/>
</dbReference>
<dbReference type="InterPro" id="IPR016032">
    <property type="entry name" value="Sig_transdc_resp-reg_C-effctor"/>
</dbReference>
<dbReference type="AlphaFoldDB" id="A0AAW5PI89"/>
<dbReference type="Gene3D" id="1.10.10.10">
    <property type="entry name" value="Winged helix-like DNA-binding domain superfamily/Winged helix DNA-binding domain"/>
    <property type="match status" value="1"/>
</dbReference>
<dbReference type="EMBL" id="JANUEK010000005">
    <property type="protein sequence ID" value="MCS4280133.1"/>
    <property type="molecule type" value="Genomic_DNA"/>
</dbReference>
<keyword evidence="1 3" id="KW-0597">Phosphoprotein</keyword>
<dbReference type="SUPFAM" id="SSF52172">
    <property type="entry name" value="CheY-like"/>
    <property type="match status" value="1"/>
</dbReference>
<dbReference type="InterPro" id="IPR036388">
    <property type="entry name" value="WH-like_DNA-bd_sf"/>
</dbReference>
<keyword evidence="2 6" id="KW-0238">DNA-binding</keyword>
<dbReference type="GO" id="GO:0000160">
    <property type="term" value="P:phosphorelay signal transduction system"/>
    <property type="evidence" value="ECO:0007669"/>
    <property type="project" value="InterPro"/>
</dbReference>
<dbReference type="Pfam" id="PF00196">
    <property type="entry name" value="GerE"/>
    <property type="match status" value="1"/>
</dbReference>
<evidence type="ECO:0000256" key="2">
    <source>
        <dbReference type="ARBA" id="ARBA00023125"/>
    </source>
</evidence>
<organism evidence="6 7">
    <name type="scientific">Stenotrophomonas rhizophila</name>
    <dbReference type="NCBI Taxonomy" id="216778"/>
    <lineage>
        <taxon>Bacteria</taxon>
        <taxon>Pseudomonadati</taxon>
        <taxon>Pseudomonadota</taxon>
        <taxon>Gammaproteobacteria</taxon>
        <taxon>Lysobacterales</taxon>
        <taxon>Lysobacteraceae</taxon>
        <taxon>Stenotrophomonas</taxon>
    </lineage>
</organism>
<feature type="modified residue" description="4-aspartylphosphate" evidence="3">
    <location>
        <position position="99"/>
    </location>
</feature>
<reference evidence="6" key="1">
    <citation type="submission" date="2022-08" db="EMBL/GenBank/DDBJ databases">
        <title>Genomic analyses of the natural microbiome of Caenorhabditis elegans.</title>
        <authorList>
            <person name="Samuel B."/>
        </authorList>
    </citation>
    <scope>NUCLEOTIDE SEQUENCE</scope>
    <source>
        <strain evidence="6">BIGb0277</strain>
    </source>
</reference>
<dbReference type="CDD" id="cd06170">
    <property type="entry name" value="LuxR_C_like"/>
    <property type="match status" value="1"/>
</dbReference>
<dbReference type="PRINTS" id="PR00038">
    <property type="entry name" value="HTHLUXR"/>
</dbReference>
<evidence type="ECO:0000256" key="3">
    <source>
        <dbReference type="PROSITE-ProRule" id="PRU00169"/>
    </source>
</evidence>
<dbReference type="SUPFAM" id="SSF46894">
    <property type="entry name" value="C-terminal effector domain of the bipartite response regulators"/>
    <property type="match status" value="1"/>
</dbReference>
<dbReference type="PANTHER" id="PTHR43214:SF17">
    <property type="entry name" value="TRANSCRIPTIONAL REGULATORY PROTEIN RCSB"/>
    <property type="match status" value="1"/>
</dbReference>
<dbReference type="CDD" id="cd17535">
    <property type="entry name" value="REC_NarL-like"/>
    <property type="match status" value="1"/>
</dbReference>
<name>A0AAW5PI89_9GAMM</name>
<dbReference type="GO" id="GO:0003677">
    <property type="term" value="F:DNA binding"/>
    <property type="evidence" value="ECO:0007669"/>
    <property type="project" value="UniProtKB-KW"/>
</dbReference>
<protein>
    <submittedName>
        <fullName evidence="6">DNA-binding NarL/FixJ family response regulator</fullName>
    </submittedName>
</protein>
<evidence type="ECO:0000259" key="5">
    <source>
        <dbReference type="PROSITE" id="PS50110"/>
    </source>
</evidence>
<evidence type="ECO:0000259" key="4">
    <source>
        <dbReference type="PROSITE" id="PS50043"/>
    </source>
</evidence>
<dbReference type="PROSITE" id="PS50043">
    <property type="entry name" value="HTH_LUXR_2"/>
    <property type="match status" value="1"/>
</dbReference>
<dbReference type="SMART" id="SM00448">
    <property type="entry name" value="REC"/>
    <property type="match status" value="1"/>
</dbReference>
<dbReference type="InterPro" id="IPR001789">
    <property type="entry name" value="Sig_transdc_resp-reg_receiver"/>
</dbReference>
<comment type="caution">
    <text evidence="6">The sequence shown here is derived from an EMBL/GenBank/DDBJ whole genome shotgun (WGS) entry which is preliminary data.</text>
</comment>
<dbReference type="Pfam" id="PF00072">
    <property type="entry name" value="Response_reg"/>
    <property type="match status" value="1"/>
</dbReference>
<gene>
    <name evidence="6" type="ORF">M2412_002126</name>
</gene>
<proteinExistence type="predicted"/>
<dbReference type="PANTHER" id="PTHR43214">
    <property type="entry name" value="TWO-COMPONENT RESPONSE REGULATOR"/>
    <property type="match status" value="1"/>
</dbReference>
<dbReference type="SMART" id="SM00421">
    <property type="entry name" value="HTH_LUXR"/>
    <property type="match status" value="1"/>
</dbReference>
<dbReference type="InterPro" id="IPR058245">
    <property type="entry name" value="NreC/VraR/RcsB-like_REC"/>
</dbReference>
<evidence type="ECO:0000256" key="1">
    <source>
        <dbReference type="ARBA" id="ARBA00022553"/>
    </source>
</evidence>
<evidence type="ECO:0000313" key="7">
    <source>
        <dbReference type="Proteomes" id="UP001320691"/>
    </source>
</evidence>
<dbReference type="InterPro" id="IPR039420">
    <property type="entry name" value="WalR-like"/>
</dbReference>
<feature type="domain" description="Response regulatory" evidence="5">
    <location>
        <begin position="46"/>
        <end position="166"/>
    </location>
</feature>
<evidence type="ECO:0000313" key="6">
    <source>
        <dbReference type="EMBL" id="MCS4280133.1"/>
    </source>
</evidence>
<dbReference type="PROSITE" id="PS50110">
    <property type="entry name" value="RESPONSE_REGULATORY"/>
    <property type="match status" value="1"/>
</dbReference>